<dbReference type="Pfam" id="PF05651">
    <property type="entry name" value="Diacid_rec"/>
    <property type="match status" value="1"/>
</dbReference>
<proteinExistence type="inferred from homology"/>
<dbReference type="PANTHER" id="PTHR33744">
    <property type="entry name" value="CARBOHYDRATE DIACID REGULATOR"/>
    <property type="match status" value="1"/>
</dbReference>
<evidence type="ECO:0000259" key="2">
    <source>
        <dbReference type="Pfam" id="PF05651"/>
    </source>
</evidence>
<dbReference type="InterPro" id="IPR008599">
    <property type="entry name" value="Diacid_rec"/>
</dbReference>
<accession>F6B8Z0</accession>
<protein>
    <submittedName>
        <fullName evidence="5">Transcriptional regulator, CdaR</fullName>
    </submittedName>
</protein>
<organism evidence="5 6">
    <name type="scientific">Desulfotomaculum nigrificans (strain DSM 14880 / VKM B-2319 / CO-1-SRB)</name>
    <name type="common">Desulfotomaculum carboxydivorans</name>
    <dbReference type="NCBI Taxonomy" id="868595"/>
    <lineage>
        <taxon>Bacteria</taxon>
        <taxon>Bacillati</taxon>
        <taxon>Bacillota</taxon>
        <taxon>Clostridia</taxon>
        <taxon>Eubacteriales</taxon>
        <taxon>Desulfotomaculaceae</taxon>
        <taxon>Desulfotomaculum</taxon>
    </lineage>
</organism>
<sequence>MNLLTRELAQKIVERTMGIINRNINVMNEKGIIIGSGDSSRINQVHDGAVEVIERGNIVEIDEEEAQFIKGAKPGVNLPIYFKNKIVGVVGITGKPEEVRGFGLLIKMAAEMILEQAFLMEQIQWDERLKEEILHQLITGEITSDPWFKERAKTLSIDLDVPRVAVILELRSNSLTEETMSNKKKKVLAILKSLIEPDDLLTLVYTNEIILLKKIRLKGTDWDKNHLLHQLNVWKSRLYHSAKVKLKIGIGTYYQDFKRLSQSYDEAKKTLKVGLTLYPDEDIYWYQEMGFPILIQQISNMNNHPLLELYKKILSKDKKGELQQTLKVFIEENGEINKTTERLFIHRNTLHYRLDKIKEITGKDPKKLNELIELYTSMLIYILGND</sequence>
<dbReference type="Gene3D" id="1.10.10.2840">
    <property type="entry name" value="PucR C-terminal helix-turn-helix domain"/>
    <property type="match status" value="1"/>
</dbReference>
<evidence type="ECO:0000313" key="6">
    <source>
        <dbReference type="Proteomes" id="UP000009226"/>
    </source>
</evidence>
<dbReference type="STRING" id="868595.Desca_0759"/>
<dbReference type="InterPro" id="IPR051448">
    <property type="entry name" value="CdaR-like_regulators"/>
</dbReference>
<evidence type="ECO:0000259" key="3">
    <source>
        <dbReference type="Pfam" id="PF13556"/>
    </source>
</evidence>
<dbReference type="Pfam" id="PF17853">
    <property type="entry name" value="GGDEF_2"/>
    <property type="match status" value="1"/>
</dbReference>
<gene>
    <name evidence="5" type="ordered locus">Desca_0759</name>
</gene>
<keyword evidence="6" id="KW-1185">Reference proteome</keyword>
<dbReference type="KEGG" id="dca:Desca_0759"/>
<feature type="domain" description="PucR C-terminal helix-turn-helix" evidence="3">
    <location>
        <begin position="323"/>
        <end position="379"/>
    </location>
</feature>
<dbReference type="InterPro" id="IPR025736">
    <property type="entry name" value="PucR_C-HTH_dom"/>
</dbReference>
<evidence type="ECO:0000313" key="5">
    <source>
        <dbReference type="EMBL" id="AEF93641.1"/>
    </source>
</evidence>
<evidence type="ECO:0000259" key="4">
    <source>
        <dbReference type="Pfam" id="PF17853"/>
    </source>
</evidence>
<dbReference type="PANTHER" id="PTHR33744:SF15">
    <property type="entry name" value="CARBOHYDRATE DIACID REGULATOR"/>
    <property type="match status" value="1"/>
</dbReference>
<dbReference type="RefSeq" id="WP_013809837.1">
    <property type="nucleotide sequence ID" value="NC_015565.1"/>
</dbReference>
<dbReference type="eggNOG" id="COG3835">
    <property type="taxonomic scope" value="Bacteria"/>
</dbReference>
<reference evidence="5 6" key="1">
    <citation type="submission" date="2011-05" db="EMBL/GenBank/DDBJ databases">
        <title>Complete sequence of Desulfotomaculum carboxydivorans CO-1-SRB.</title>
        <authorList>
            <consortium name="US DOE Joint Genome Institute"/>
            <person name="Lucas S."/>
            <person name="Han J."/>
            <person name="Lapidus A."/>
            <person name="Cheng J.-F."/>
            <person name="Goodwin L."/>
            <person name="Pitluck S."/>
            <person name="Peters L."/>
            <person name="Mikhailova N."/>
            <person name="Lu M."/>
            <person name="Han C."/>
            <person name="Tapia R."/>
            <person name="Land M."/>
            <person name="Hauser L."/>
            <person name="Kyrpides N."/>
            <person name="Ivanova N."/>
            <person name="Pagani I."/>
            <person name="Stams A."/>
            <person name="Plugge C."/>
            <person name="Muyzer G."/>
            <person name="Kuever J."/>
            <person name="Parshina S."/>
            <person name="Ivanova A."/>
            <person name="Nazina T."/>
            <person name="Woyke T."/>
        </authorList>
    </citation>
    <scope>NUCLEOTIDE SEQUENCE [LARGE SCALE GENOMIC DNA]</scope>
    <source>
        <strain evidence="6">DSM 14880 / VKM B-2319 / CO-1-SRB</strain>
    </source>
</reference>
<name>F6B8Z0_DESCC</name>
<dbReference type="EMBL" id="CP002736">
    <property type="protein sequence ID" value="AEF93641.1"/>
    <property type="molecule type" value="Genomic_DNA"/>
</dbReference>
<dbReference type="Pfam" id="PF13556">
    <property type="entry name" value="HTH_30"/>
    <property type="match status" value="1"/>
</dbReference>
<comment type="similarity">
    <text evidence="1">Belongs to the CdaR family.</text>
</comment>
<dbReference type="InterPro" id="IPR042070">
    <property type="entry name" value="PucR_C-HTH_sf"/>
</dbReference>
<feature type="domain" description="Putative sugar diacid recognition" evidence="2">
    <location>
        <begin position="4"/>
        <end position="137"/>
    </location>
</feature>
<dbReference type="Proteomes" id="UP000009226">
    <property type="component" value="Chromosome"/>
</dbReference>
<dbReference type="HOGENOM" id="CLU_043769_1_1_9"/>
<evidence type="ECO:0000256" key="1">
    <source>
        <dbReference type="ARBA" id="ARBA00006754"/>
    </source>
</evidence>
<feature type="domain" description="CdaR GGDEF-like" evidence="4">
    <location>
        <begin position="140"/>
        <end position="273"/>
    </location>
</feature>
<dbReference type="AlphaFoldDB" id="F6B8Z0"/>
<dbReference type="InterPro" id="IPR041522">
    <property type="entry name" value="CdaR_GGDEF"/>
</dbReference>